<evidence type="ECO:0000313" key="2">
    <source>
        <dbReference type="EMBL" id="KAL3407941.1"/>
    </source>
</evidence>
<dbReference type="Proteomes" id="UP001627154">
    <property type="component" value="Unassembled WGS sequence"/>
</dbReference>
<evidence type="ECO:0000313" key="3">
    <source>
        <dbReference type="Proteomes" id="UP001627154"/>
    </source>
</evidence>
<feature type="chain" id="PRO_5044761209" evidence="1">
    <location>
        <begin position="25"/>
        <end position="255"/>
    </location>
</feature>
<comment type="caution">
    <text evidence="2">The sequence shown here is derived from an EMBL/GenBank/DDBJ whole genome shotgun (WGS) entry which is preliminary data.</text>
</comment>
<accession>A0ABD2XSS5</accession>
<evidence type="ECO:0000256" key="1">
    <source>
        <dbReference type="SAM" id="SignalP"/>
    </source>
</evidence>
<name>A0ABD2XSS5_9HYME</name>
<feature type="signal peptide" evidence="1">
    <location>
        <begin position="1"/>
        <end position="24"/>
    </location>
</feature>
<keyword evidence="1" id="KW-0732">Signal</keyword>
<organism evidence="2 3">
    <name type="scientific">Trichogramma kaykai</name>
    <dbReference type="NCBI Taxonomy" id="54128"/>
    <lineage>
        <taxon>Eukaryota</taxon>
        <taxon>Metazoa</taxon>
        <taxon>Ecdysozoa</taxon>
        <taxon>Arthropoda</taxon>
        <taxon>Hexapoda</taxon>
        <taxon>Insecta</taxon>
        <taxon>Pterygota</taxon>
        <taxon>Neoptera</taxon>
        <taxon>Endopterygota</taxon>
        <taxon>Hymenoptera</taxon>
        <taxon>Apocrita</taxon>
        <taxon>Proctotrupomorpha</taxon>
        <taxon>Chalcidoidea</taxon>
        <taxon>Trichogrammatidae</taxon>
        <taxon>Trichogramma</taxon>
    </lineage>
</organism>
<keyword evidence="3" id="KW-1185">Reference proteome</keyword>
<protein>
    <submittedName>
        <fullName evidence="2">Uncharacterized protein</fullName>
    </submittedName>
</protein>
<proteinExistence type="predicted"/>
<dbReference type="AlphaFoldDB" id="A0ABD2XSS5"/>
<gene>
    <name evidence="2" type="ORF">TKK_000170</name>
</gene>
<sequence length="255" mass="27864">MRTRSVRLLGVTLMLTFASQLVSCKPVAEETPVPTVVALDAGLQDASLKDLAGSAQVAEDPQARTGGRFQNGMAWFDEMADSIRFGRGRLVNSVAIARNILADRMELQEFMSETRNNIAGAVGAANDALARGRRMLQSYERLPFANALPPRTRETVRLENEKDQAILERRKSDIGGLLDNVLKPKPIIDNIQEEEKYGNNGDRFIGVGRALVTGVEGLTNIFNAVLEFPVKAAKNTSRTITEALNQIGSRLVGLQ</sequence>
<dbReference type="EMBL" id="JBJJXI010000002">
    <property type="protein sequence ID" value="KAL3407941.1"/>
    <property type="molecule type" value="Genomic_DNA"/>
</dbReference>
<reference evidence="2 3" key="1">
    <citation type="journal article" date="2024" name="bioRxiv">
        <title>A reference genome for Trichogramma kaykai: A tiny desert-dwelling parasitoid wasp with competing sex-ratio distorters.</title>
        <authorList>
            <person name="Culotta J."/>
            <person name="Lindsey A.R."/>
        </authorList>
    </citation>
    <scope>NUCLEOTIDE SEQUENCE [LARGE SCALE GENOMIC DNA]</scope>
    <source>
        <strain evidence="2 3">KSX58</strain>
    </source>
</reference>